<feature type="region of interest" description="Disordered" evidence="2">
    <location>
        <begin position="709"/>
        <end position="860"/>
    </location>
</feature>
<organism evidence="3">
    <name type="scientific">marine sediment metagenome</name>
    <dbReference type="NCBI Taxonomy" id="412755"/>
    <lineage>
        <taxon>unclassified sequences</taxon>
        <taxon>metagenomes</taxon>
        <taxon>ecological metagenomes</taxon>
    </lineage>
</organism>
<evidence type="ECO:0000256" key="2">
    <source>
        <dbReference type="SAM" id="MobiDB-lite"/>
    </source>
</evidence>
<feature type="compositionally biased region" description="Pro residues" evidence="2">
    <location>
        <begin position="735"/>
        <end position="858"/>
    </location>
</feature>
<feature type="compositionally biased region" description="Basic and acidic residues" evidence="2">
    <location>
        <begin position="59"/>
        <end position="83"/>
    </location>
</feature>
<gene>
    <name evidence="3" type="ORF">LCGC14_0913480</name>
</gene>
<dbReference type="EMBL" id="LAZR01003046">
    <property type="protein sequence ID" value="KKN22590.1"/>
    <property type="molecule type" value="Genomic_DNA"/>
</dbReference>
<comment type="caution">
    <text evidence="3">The sequence shown here is derived from an EMBL/GenBank/DDBJ whole genome shotgun (WGS) entry which is preliminary data.</text>
</comment>
<accession>A0A0F9NST9</accession>
<protein>
    <submittedName>
        <fullName evidence="3">Uncharacterized protein</fullName>
    </submittedName>
</protein>
<sequence>MTTDNADTQNRLEQLREEAIAEGVPESEASLIATRRFLEETGQEAEVEALAPVPTAGELAEREVERQEAEERREERRAEDVAAGREPGTAGVEDVPFPALPTLPGEIEGPPTPGGGIGRGEIAPTEEERRLQAERAGVTPESFERAVEFQESLEEAAAALEEVPPEPTPVEELPPGLTPEEITSARLKARRELEAREFFFERGKFPLTQALKEGVSEGLLLTAGFTREQISASRDILKAQEGIRTRGGLIAAIDAQQKFPEDFPENERLARTAGFTEEQISQAKQFLESRASVSKATSSIEAQGGLINALETAQRSFPDFTDDVVEQARNAGFKQTDINEAIEFTGGHTQIGPNQWITNEENEQLLSRNRILDRMKAFEIGEGKFDVTSAIRQGVITAREAELAFDVPVRSIGGPPLGTDLRPMRLGFFRNPAHIPQSETEARILRLDVSVDGARQKRDEFLQQAAEARQRAEISRQEAQSFRAQGVEDQARRLELEADDLEKGAAEDEFKARDIDAFLTTGGLLPKSLGPSDLDRYLRTVTPLEVFKDVTVAIGGGIVLAAALRGGTRGIRSLTKIIENTQQGPRLDRALREFERATKAGDAAARRKAEAEIARINQETLTDIEKFLERVRARGLPPPGSLGAGTLTAAKVEDMTRILREFGKQDPRFLAFPPAGQELILAREGLLTLTGAVAKTPFAPVVVPAPTPIPEPTVFPIREPEVVPGEAPEEEPVRRPSPTPFPPPAPFVEPQPFPEPTPEPEPIPVPEPGPEVPPIVEPVLEPPPLEFVEPSPAPAPVAVPEPTPEPMPEPAPEPEPLPEPIPEPVPEPIVEPVPEPIAERPAPPPPARAIPRRIPPTRPPREERERVRAIRVCWFVAKRESEWVLFRRKRIDGDIELEEVSFHPTRRRAFIAGQQLGIIRCPGTRKAETLRIRRGRRRVDLFNEGGPF</sequence>
<proteinExistence type="predicted"/>
<dbReference type="AlphaFoldDB" id="A0A0F9NST9"/>
<feature type="coiled-coil region" evidence="1">
    <location>
        <begin position="451"/>
        <end position="504"/>
    </location>
</feature>
<keyword evidence="1" id="KW-0175">Coiled coil</keyword>
<name>A0A0F9NST9_9ZZZZ</name>
<feature type="region of interest" description="Disordered" evidence="2">
    <location>
        <begin position="43"/>
        <end position="142"/>
    </location>
</feature>
<evidence type="ECO:0000313" key="3">
    <source>
        <dbReference type="EMBL" id="KKN22590.1"/>
    </source>
</evidence>
<feature type="compositionally biased region" description="Low complexity" evidence="2">
    <location>
        <begin position="714"/>
        <end position="726"/>
    </location>
</feature>
<evidence type="ECO:0000256" key="1">
    <source>
        <dbReference type="SAM" id="Coils"/>
    </source>
</evidence>
<reference evidence="3" key="1">
    <citation type="journal article" date="2015" name="Nature">
        <title>Complex archaea that bridge the gap between prokaryotes and eukaryotes.</title>
        <authorList>
            <person name="Spang A."/>
            <person name="Saw J.H."/>
            <person name="Jorgensen S.L."/>
            <person name="Zaremba-Niedzwiedzka K."/>
            <person name="Martijn J."/>
            <person name="Lind A.E."/>
            <person name="van Eijk R."/>
            <person name="Schleper C."/>
            <person name="Guy L."/>
            <person name="Ettema T.J."/>
        </authorList>
    </citation>
    <scope>NUCLEOTIDE SEQUENCE</scope>
</reference>